<dbReference type="AlphaFoldDB" id="A0A4U1D4N1"/>
<dbReference type="EMBL" id="SWBM01000003">
    <property type="protein sequence ID" value="TKC16177.1"/>
    <property type="molecule type" value="Genomic_DNA"/>
</dbReference>
<accession>A0A4U1D4N1</accession>
<organism evidence="1 2">
    <name type="scientific">Robertmurraya kyonggiensis</name>
    <dbReference type="NCBI Taxonomy" id="1037680"/>
    <lineage>
        <taxon>Bacteria</taxon>
        <taxon>Bacillati</taxon>
        <taxon>Bacillota</taxon>
        <taxon>Bacilli</taxon>
        <taxon>Bacillales</taxon>
        <taxon>Bacillaceae</taxon>
        <taxon>Robertmurraya</taxon>
    </lineage>
</organism>
<keyword evidence="2" id="KW-1185">Reference proteome</keyword>
<evidence type="ECO:0000313" key="2">
    <source>
        <dbReference type="Proteomes" id="UP000307756"/>
    </source>
</evidence>
<name>A0A4U1D4N1_9BACI</name>
<dbReference type="Gene3D" id="3.30.70.100">
    <property type="match status" value="1"/>
</dbReference>
<evidence type="ECO:0008006" key="3">
    <source>
        <dbReference type="Google" id="ProtNLM"/>
    </source>
</evidence>
<dbReference type="OrthoDB" id="2376332at2"/>
<gene>
    <name evidence="1" type="ORF">FA727_14570</name>
</gene>
<protein>
    <recommendedName>
        <fullName evidence="3">ABM domain-containing protein</fullName>
    </recommendedName>
</protein>
<dbReference type="Proteomes" id="UP000307756">
    <property type="component" value="Unassembled WGS sequence"/>
</dbReference>
<dbReference type="RefSeq" id="WP_136832063.1">
    <property type="nucleotide sequence ID" value="NZ_SWBM01000003.1"/>
</dbReference>
<dbReference type="SUPFAM" id="SSF54909">
    <property type="entry name" value="Dimeric alpha+beta barrel"/>
    <property type="match status" value="1"/>
</dbReference>
<reference evidence="1 2" key="1">
    <citation type="journal article" date="2011" name="J. Microbiol.">
        <title>Bacillus kyonggiensis sp. nov., isolated from soil of a lettuce field.</title>
        <authorList>
            <person name="Dong K."/>
            <person name="Lee S."/>
        </authorList>
    </citation>
    <scope>NUCLEOTIDE SEQUENCE [LARGE SCALE GENOMIC DNA]</scope>
    <source>
        <strain evidence="1 2">NB22</strain>
    </source>
</reference>
<sequence>MFMKMYQYHIRPDKVEEYLQIQEQAFEIYSRYLQIHTMYFKSNEDDTKWVEISRYKDETEYKKSIAIINEHAEIQALFAQFQSLLDPTKSEIREEDFIEMKNFSKDIGGWI</sequence>
<proteinExistence type="predicted"/>
<evidence type="ECO:0000313" key="1">
    <source>
        <dbReference type="EMBL" id="TKC16177.1"/>
    </source>
</evidence>
<dbReference type="InterPro" id="IPR011008">
    <property type="entry name" value="Dimeric_a/b-barrel"/>
</dbReference>
<comment type="caution">
    <text evidence="1">The sequence shown here is derived from an EMBL/GenBank/DDBJ whole genome shotgun (WGS) entry which is preliminary data.</text>
</comment>